<organism evidence="1 2">
    <name type="scientific">Xenorhabdus bovienii str. kraussei Becker Underwood</name>
    <dbReference type="NCBI Taxonomy" id="1398204"/>
    <lineage>
        <taxon>Bacteria</taxon>
        <taxon>Pseudomonadati</taxon>
        <taxon>Pseudomonadota</taxon>
        <taxon>Gammaproteobacteria</taxon>
        <taxon>Enterobacterales</taxon>
        <taxon>Morganellaceae</taxon>
        <taxon>Xenorhabdus</taxon>
    </lineage>
</organism>
<dbReference type="HOGENOM" id="CLU_130931_3_1_6"/>
<proteinExistence type="predicted"/>
<sequence>MADNYLARTGTQWMVIGILPDVCKTPIGASTPPIPYPVMAKLADSSVPVTSVRANGKPVVVFAQSFVPQTLGDEPGVANGVKSGTVGGKCHPKEQEHSQSVRVGNKLLLRHGDKFWMNGA</sequence>
<name>A0A077Q023_XENBV</name>
<dbReference type="Proteomes" id="UP000028493">
    <property type="component" value="Unassembled WGS sequence"/>
</dbReference>
<gene>
    <name evidence="1" type="ORF">XBKB1_940017</name>
</gene>
<comment type="caution">
    <text evidence="1">The sequence shown here is derived from an EMBL/GenBank/DDBJ whole genome shotgun (WGS) entry which is preliminary data.</text>
</comment>
<reference evidence="1" key="1">
    <citation type="submission" date="2013-07" db="EMBL/GenBank/DDBJ databases">
        <title>Sub-species coevolution in mutualistic symbiosis.</title>
        <authorList>
            <person name="Murfin K."/>
            <person name="Klassen J."/>
            <person name="Lee M."/>
            <person name="Forst S."/>
            <person name="Stock P."/>
            <person name="Goodrich-Blair H."/>
        </authorList>
    </citation>
    <scope>NUCLEOTIDE SEQUENCE [LARGE SCALE GENOMIC DNA]</scope>
    <source>
        <strain evidence="1">Kraussei Becker Underwood</strain>
    </source>
</reference>
<dbReference type="EMBL" id="CBSZ010000433">
    <property type="protein sequence ID" value="CDH26788.1"/>
    <property type="molecule type" value="Genomic_DNA"/>
</dbReference>
<dbReference type="Pfam" id="PF13665">
    <property type="entry name" value="Tox-PAAR-like"/>
    <property type="match status" value="1"/>
</dbReference>
<evidence type="ECO:0000313" key="1">
    <source>
        <dbReference type="EMBL" id="CDH26788.1"/>
    </source>
</evidence>
<accession>A0A077Q023</accession>
<evidence type="ECO:0000313" key="2">
    <source>
        <dbReference type="Proteomes" id="UP000028493"/>
    </source>
</evidence>
<dbReference type="AlphaFoldDB" id="A0A077Q023"/>
<protein>
    <submittedName>
        <fullName evidence="1">Uncharacterized protein</fullName>
    </submittedName>
</protein>